<evidence type="ECO:0000313" key="2">
    <source>
        <dbReference type="Proteomes" id="UP000772434"/>
    </source>
</evidence>
<sequence length="879" mass="99173">MSRSGGLAISDLLNPCPNPHGSRSLGIADLLNPVSTTPPSLNDSTVERVLLHSSYQLNRKKVLPSVYRYPVGTVVEYPETTALGGIGHIFTMEGDQDWVSPSRDFAYSRGAPRGNAKGTVEVSLLVDSSTGIPVPCISRHSTCQGVKICPISDLDEEEYHHSAASREALQIRLLRSKALQDEFASPSRSHFEKTSAYLAALKRTGCPATYCSEIDVISETAETGFAESSEVRHAARRGYPEIPNHCQGSFVFGFMLNGDPFIKSNGNYDIEYLEAILTGDLEEAARIETEAEDRGYGPKTTCKTVINHTSQRLTCPSTHRDGNVLCQPVLKTLACSCTFREYEPLLEYRGACPYVLIVCTGIHSHPIPLPEKTPTFIKVELDHLLRKLDFDLADITPRRFLRHPVVRSYLSSSHLKIYIEKVKQDCFPAGTGWKGLLHIKQLQDSTLPRDEHYIRAMLQISETLVDDEQDGVSLEEPLQIVICMTKEGSRRFSTAQYLQSDIAFKRIIGFYEFEVALVEEYTNTSVTLCRVYLTRQTAFAHLQVLRELDRILKFDNGHGLRWRHIHGSAVDDYEGLILNWVVDQHRGQARGIGLFNQELAAREPPRMDLHQPSRLIQDLGPYEHLRRFLTLCTTHYGRNIRQCQVPEEVRHLMRGLSCVQHLDWDNALESICSQGGKNGENWVIDKETSKFVWAAICWERSFIPLEIWQARRRDSNVAEIVHADVNLEGTHCTLVGGVAKGKHFDLMKQRALKSRETLGIRESYQSKHLYENEAKNLKRRMHSRHKGFCSEDGKIESHNKKITKAHLDWQAAEQKAHLCHLSMNEPGSSSNVSVTVRAWEKAKKRADKAQVMFEKQTRVGKQLIGKGSGKVDILLPSSR</sequence>
<dbReference type="Proteomes" id="UP000772434">
    <property type="component" value="Unassembled WGS sequence"/>
</dbReference>
<comment type="caution">
    <text evidence="1">The sequence shown here is derived from an EMBL/GenBank/DDBJ whole genome shotgun (WGS) entry which is preliminary data.</text>
</comment>
<gene>
    <name evidence="1" type="ORF">BDP27DRAFT_1241611</name>
</gene>
<dbReference type="AlphaFoldDB" id="A0A9P5P837"/>
<name>A0A9P5P837_9AGAR</name>
<accession>A0A9P5P837</accession>
<proteinExistence type="predicted"/>
<organism evidence="1 2">
    <name type="scientific">Rhodocollybia butyracea</name>
    <dbReference type="NCBI Taxonomy" id="206335"/>
    <lineage>
        <taxon>Eukaryota</taxon>
        <taxon>Fungi</taxon>
        <taxon>Dikarya</taxon>
        <taxon>Basidiomycota</taxon>
        <taxon>Agaricomycotina</taxon>
        <taxon>Agaricomycetes</taxon>
        <taxon>Agaricomycetidae</taxon>
        <taxon>Agaricales</taxon>
        <taxon>Marasmiineae</taxon>
        <taxon>Omphalotaceae</taxon>
        <taxon>Rhodocollybia</taxon>
    </lineage>
</organism>
<evidence type="ECO:0000313" key="1">
    <source>
        <dbReference type="EMBL" id="KAF9058297.1"/>
    </source>
</evidence>
<reference evidence="1" key="1">
    <citation type="submission" date="2020-11" db="EMBL/GenBank/DDBJ databases">
        <authorList>
            <consortium name="DOE Joint Genome Institute"/>
            <person name="Ahrendt S."/>
            <person name="Riley R."/>
            <person name="Andreopoulos W."/>
            <person name="Labutti K."/>
            <person name="Pangilinan J."/>
            <person name="Ruiz-Duenas F.J."/>
            <person name="Barrasa J.M."/>
            <person name="Sanchez-Garcia M."/>
            <person name="Camarero S."/>
            <person name="Miyauchi S."/>
            <person name="Serrano A."/>
            <person name="Linde D."/>
            <person name="Babiker R."/>
            <person name="Drula E."/>
            <person name="Ayuso-Fernandez I."/>
            <person name="Pacheco R."/>
            <person name="Padilla G."/>
            <person name="Ferreira P."/>
            <person name="Barriuso J."/>
            <person name="Kellner H."/>
            <person name="Castanera R."/>
            <person name="Alfaro M."/>
            <person name="Ramirez L."/>
            <person name="Pisabarro A.G."/>
            <person name="Kuo A."/>
            <person name="Tritt A."/>
            <person name="Lipzen A."/>
            <person name="He G."/>
            <person name="Yan M."/>
            <person name="Ng V."/>
            <person name="Cullen D."/>
            <person name="Martin F."/>
            <person name="Rosso M.-N."/>
            <person name="Henrissat B."/>
            <person name="Hibbett D."/>
            <person name="Martinez A.T."/>
            <person name="Grigoriev I.V."/>
        </authorList>
    </citation>
    <scope>NUCLEOTIDE SEQUENCE</scope>
    <source>
        <strain evidence="1">AH 40177</strain>
    </source>
</reference>
<dbReference type="OrthoDB" id="3268409at2759"/>
<keyword evidence="2" id="KW-1185">Reference proteome</keyword>
<protein>
    <submittedName>
        <fullName evidence="1">Uncharacterized protein</fullName>
    </submittedName>
</protein>
<dbReference type="EMBL" id="JADNRY010000401">
    <property type="protein sequence ID" value="KAF9058297.1"/>
    <property type="molecule type" value="Genomic_DNA"/>
</dbReference>